<proteinExistence type="predicted"/>
<evidence type="ECO:0008006" key="3">
    <source>
        <dbReference type="Google" id="ProtNLM"/>
    </source>
</evidence>
<keyword evidence="1" id="KW-0812">Transmembrane</keyword>
<dbReference type="Proteomes" id="UP000596004">
    <property type="component" value="Chromosome"/>
</dbReference>
<feature type="transmembrane region" description="Helical" evidence="1">
    <location>
        <begin position="291"/>
        <end position="323"/>
    </location>
</feature>
<evidence type="ECO:0000313" key="2">
    <source>
        <dbReference type="EMBL" id="QQR92282.1"/>
    </source>
</evidence>
<feature type="transmembrane region" description="Helical" evidence="1">
    <location>
        <begin position="20"/>
        <end position="39"/>
    </location>
</feature>
<feature type="transmembrane region" description="Helical" evidence="1">
    <location>
        <begin position="335"/>
        <end position="355"/>
    </location>
</feature>
<reference evidence="2" key="1">
    <citation type="submission" date="2020-11" db="EMBL/GenBank/DDBJ databases">
        <title>Connecting structure to function with the recovery of over 1000 high-quality activated sludge metagenome-assembled genomes encoding full-length rRNA genes using long-read sequencing.</title>
        <authorList>
            <person name="Singleton C.M."/>
            <person name="Petriglieri F."/>
            <person name="Kristensen J.M."/>
            <person name="Kirkegaard R.H."/>
            <person name="Michaelsen T.Y."/>
            <person name="Andersen M.H."/>
            <person name="Karst S.M."/>
            <person name="Dueholm M.S."/>
            <person name="Nielsen P.H."/>
            <person name="Albertsen M."/>
        </authorList>
    </citation>
    <scope>NUCLEOTIDE SEQUENCE</scope>
    <source>
        <strain evidence="2">Fred_18-Q3-R57-64_BAT3C.431</strain>
    </source>
</reference>
<sequence length="486" mass="54112">MPASAPSKAHAFLSMLESPRFIPILLLLIFLLGVLVRSVPLQFAEFSDPDAFFHARMAQQIIDTHALPLWDALSEQGRIYSYPPLLHLLIAATSIFSGLPVEIAYKWLGIIVGALFGVSVFLLARHWSKSNGIALASALFAVLCSISVLRTSGFLRPDGLATTLIPFILLLWLQRRSVMALLVSVVLVLLHPLSAVVLAALLGSLFVASLIRKETASPLIPVALLGMLGVFVVWLQLQGLALSNYASHVALSASEFARFQLLDFFLLFPLAWAFFFFAFTQWKKMPFPLLLWLVLTLAIGMLGTRMMVFALPFYAIVAGYGFMRVLELIHRDEKAVAVFGVLFLLLGVITIYAVMSTPAPNFLPGEKAAAQWLFAYAHPREAVLSMWDVGHALAYYTHLPQVVDGYFEFAHELDARIDAMWAVHSTSSCETFSQRMRQFNATYVYIGQRELESQFVKLGILEQENCPHLRMPYASDHARVMEFIAG</sequence>
<feature type="transmembrane region" description="Helical" evidence="1">
    <location>
        <begin position="219"/>
        <end position="240"/>
    </location>
</feature>
<name>A0A7T9DJ45_9ARCH</name>
<accession>A0A7T9DJ45</accession>
<organism evidence="2">
    <name type="scientific">Candidatus Iainarchaeum sp</name>
    <dbReference type="NCBI Taxonomy" id="3101447"/>
    <lineage>
        <taxon>Archaea</taxon>
        <taxon>Candidatus Iainarchaeota</taxon>
        <taxon>Candidatus Iainarchaeia</taxon>
        <taxon>Candidatus Iainarchaeales</taxon>
        <taxon>Candidatus Iainarchaeaceae</taxon>
        <taxon>Candidatus Iainarchaeum</taxon>
    </lineage>
</organism>
<feature type="transmembrane region" description="Helical" evidence="1">
    <location>
        <begin position="105"/>
        <end position="124"/>
    </location>
</feature>
<keyword evidence="1" id="KW-1133">Transmembrane helix</keyword>
<keyword evidence="1" id="KW-0472">Membrane</keyword>
<dbReference type="AlphaFoldDB" id="A0A7T9DJ45"/>
<feature type="transmembrane region" description="Helical" evidence="1">
    <location>
        <begin position="261"/>
        <end position="279"/>
    </location>
</feature>
<dbReference type="EMBL" id="CP064981">
    <property type="protein sequence ID" value="QQR92282.1"/>
    <property type="molecule type" value="Genomic_DNA"/>
</dbReference>
<protein>
    <recommendedName>
        <fullName evidence="3">Glycosyltransferase RgtA/B/C/D-like domain-containing protein</fullName>
    </recommendedName>
</protein>
<feature type="transmembrane region" description="Helical" evidence="1">
    <location>
        <begin position="180"/>
        <end position="207"/>
    </location>
</feature>
<dbReference type="Gene3D" id="3.40.50.12610">
    <property type="match status" value="1"/>
</dbReference>
<evidence type="ECO:0000256" key="1">
    <source>
        <dbReference type="SAM" id="Phobius"/>
    </source>
</evidence>
<gene>
    <name evidence="2" type="ORF">IPJ89_03945</name>
</gene>
<feature type="transmembrane region" description="Helical" evidence="1">
    <location>
        <begin position="131"/>
        <end position="149"/>
    </location>
</feature>